<dbReference type="Pfam" id="PF07167">
    <property type="entry name" value="PhaC_N"/>
    <property type="match status" value="1"/>
</dbReference>
<feature type="non-terminal residue" evidence="4">
    <location>
        <position position="1"/>
    </location>
</feature>
<proteinExistence type="predicted"/>
<comment type="caution">
    <text evidence="4">The sequence shown here is derived from an EMBL/GenBank/DDBJ whole genome shotgun (WGS) entry which is preliminary data.</text>
</comment>
<evidence type="ECO:0000256" key="1">
    <source>
        <dbReference type="ARBA" id="ARBA00022679"/>
    </source>
</evidence>
<dbReference type="PANTHER" id="PTHR36837">
    <property type="entry name" value="POLY(3-HYDROXYALKANOATE) POLYMERASE SUBUNIT PHAC"/>
    <property type="match status" value="1"/>
</dbReference>
<dbReference type="EMBL" id="PNCG01000551">
    <property type="protein sequence ID" value="TMP76738.1"/>
    <property type="molecule type" value="Genomic_DNA"/>
</dbReference>
<gene>
    <name evidence="4" type="ORF">CWC05_21430</name>
</gene>
<reference evidence="5" key="2">
    <citation type="submission" date="2019-06" db="EMBL/GenBank/DDBJ databases">
        <title>Co-occurence of chitin degradation, pigmentation and bioactivity in marine Pseudoalteromonas.</title>
        <authorList>
            <person name="Sonnenschein E.C."/>
            <person name="Bech P.K."/>
        </authorList>
    </citation>
    <scope>NUCLEOTIDE SEQUENCE [LARGE SCALE GENOMIC DNA]</scope>
    <source>
        <strain evidence="5">S2897</strain>
    </source>
</reference>
<evidence type="ECO:0000256" key="2">
    <source>
        <dbReference type="ARBA" id="ARBA00023315"/>
    </source>
</evidence>
<dbReference type="InterPro" id="IPR051321">
    <property type="entry name" value="PHA/PHB_synthase"/>
</dbReference>
<dbReference type="Proteomes" id="UP000305874">
    <property type="component" value="Unassembled WGS sequence"/>
</dbReference>
<sequence length="133" mass="15050">FNYIKQSYLLFGQSLLSSIRETPGLDDKLKERLEFFARQTVNSLSPSNFISTNPELLKLTLDSNGQNLIDGFELFKSDLEKGGDMLRISMTDESAFELGTDLATTPGRVVYQNHLFELIQYNASSDEVYQVPL</sequence>
<name>A0A5S3YLJ2_9GAMM</name>
<reference evidence="4 5" key="1">
    <citation type="submission" date="2017-12" db="EMBL/GenBank/DDBJ databases">
        <authorList>
            <person name="Paulsen S."/>
            <person name="Gram L.K."/>
        </authorList>
    </citation>
    <scope>NUCLEOTIDE SEQUENCE [LARGE SCALE GENOMIC DNA]</scope>
    <source>
        <strain evidence="4 5">S2897</strain>
    </source>
</reference>
<feature type="non-terminal residue" evidence="4">
    <location>
        <position position="133"/>
    </location>
</feature>
<keyword evidence="2" id="KW-0012">Acyltransferase</keyword>
<protein>
    <submittedName>
        <fullName evidence="4">Class I poly(R)-hydroxyalkanoic acid synthase</fullName>
    </submittedName>
</protein>
<organism evidence="4 5">
    <name type="scientific">Pseudoalteromonas ruthenica</name>
    <dbReference type="NCBI Taxonomy" id="151081"/>
    <lineage>
        <taxon>Bacteria</taxon>
        <taxon>Pseudomonadati</taxon>
        <taxon>Pseudomonadota</taxon>
        <taxon>Gammaproteobacteria</taxon>
        <taxon>Alteromonadales</taxon>
        <taxon>Pseudoalteromonadaceae</taxon>
        <taxon>Pseudoalteromonas</taxon>
    </lineage>
</organism>
<keyword evidence="1" id="KW-0808">Transferase</keyword>
<dbReference type="AlphaFoldDB" id="A0A5S3YLJ2"/>
<dbReference type="GO" id="GO:0016746">
    <property type="term" value="F:acyltransferase activity"/>
    <property type="evidence" value="ECO:0007669"/>
    <property type="project" value="UniProtKB-KW"/>
</dbReference>
<evidence type="ECO:0000313" key="5">
    <source>
        <dbReference type="Proteomes" id="UP000305874"/>
    </source>
</evidence>
<dbReference type="GO" id="GO:0042619">
    <property type="term" value="P:poly-hydroxybutyrate biosynthetic process"/>
    <property type="evidence" value="ECO:0007669"/>
    <property type="project" value="InterPro"/>
</dbReference>
<accession>A0A5S3YLJ2</accession>
<evidence type="ECO:0000313" key="4">
    <source>
        <dbReference type="EMBL" id="TMP76738.1"/>
    </source>
</evidence>
<dbReference type="PANTHER" id="PTHR36837:SF5">
    <property type="entry name" value="POLY-3-HYDROXYBUTYRATE SYNTHASE"/>
    <property type="match status" value="1"/>
</dbReference>
<evidence type="ECO:0000259" key="3">
    <source>
        <dbReference type="Pfam" id="PF07167"/>
    </source>
</evidence>
<dbReference type="InterPro" id="IPR010941">
    <property type="entry name" value="PhaC_N"/>
</dbReference>
<feature type="domain" description="Poly-beta-hydroxybutyrate polymerase N-terminal" evidence="3">
    <location>
        <begin position="1"/>
        <end position="133"/>
    </location>
</feature>